<protein>
    <submittedName>
        <fullName evidence="2">Uncharacterized protein</fullName>
    </submittedName>
</protein>
<dbReference type="SUPFAM" id="SSF48403">
    <property type="entry name" value="Ankyrin repeat"/>
    <property type="match status" value="1"/>
</dbReference>
<dbReference type="EMBL" id="AYRZ02000011">
    <property type="protein sequence ID" value="PHT67710.1"/>
    <property type="molecule type" value="Genomic_DNA"/>
</dbReference>
<evidence type="ECO:0000313" key="3">
    <source>
        <dbReference type="Proteomes" id="UP000222542"/>
    </source>
</evidence>
<evidence type="ECO:0000256" key="1">
    <source>
        <dbReference type="PROSITE-ProRule" id="PRU00023"/>
    </source>
</evidence>
<accession>A0A2G2YD90</accession>
<reference evidence="2 3" key="2">
    <citation type="journal article" date="2017" name="Genome Biol.">
        <title>New reference genome sequences of hot pepper reveal the massive evolution of plant disease-resistance genes by retroduplication.</title>
        <authorList>
            <person name="Kim S."/>
            <person name="Park J."/>
            <person name="Yeom S.I."/>
            <person name="Kim Y.M."/>
            <person name="Seo E."/>
            <person name="Kim K.T."/>
            <person name="Kim M.S."/>
            <person name="Lee J.M."/>
            <person name="Cheong K."/>
            <person name="Shin H.S."/>
            <person name="Kim S.B."/>
            <person name="Han K."/>
            <person name="Lee J."/>
            <person name="Park M."/>
            <person name="Lee H.A."/>
            <person name="Lee H.Y."/>
            <person name="Lee Y."/>
            <person name="Oh S."/>
            <person name="Lee J.H."/>
            <person name="Choi E."/>
            <person name="Choi E."/>
            <person name="Lee S.E."/>
            <person name="Jeon J."/>
            <person name="Kim H."/>
            <person name="Choi G."/>
            <person name="Song H."/>
            <person name="Lee J."/>
            <person name="Lee S.C."/>
            <person name="Kwon J.K."/>
            <person name="Lee H.Y."/>
            <person name="Koo N."/>
            <person name="Hong Y."/>
            <person name="Kim R.W."/>
            <person name="Kang W.H."/>
            <person name="Huh J.H."/>
            <person name="Kang B.C."/>
            <person name="Yang T.J."/>
            <person name="Lee Y.H."/>
            <person name="Bennetzen J.L."/>
            <person name="Choi D."/>
        </authorList>
    </citation>
    <scope>NUCLEOTIDE SEQUENCE [LARGE SCALE GENOMIC DNA]</scope>
    <source>
        <strain evidence="3">cv. CM334</strain>
    </source>
</reference>
<dbReference type="STRING" id="4072.A0A2G2YD90"/>
<dbReference type="Pfam" id="PF00023">
    <property type="entry name" value="Ank"/>
    <property type="match status" value="1"/>
</dbReference>
<reference evidence="2 3" key="1">
    <citation type="journal article" date="2014" name="Nat. Genet.">
        <title>Genome sequence of the hot pepper provides insights into the evolution of pungency in Capsicum species.</title>
        <authorList>
            <person name="Kim S."/>
            <person name="Park M."/>
            <person name="Yeom S.I."/>
            <person name="Kim Y.M."/>
            <person name="Lee J.M."/>
            <person name="Lee H.A."/>
            <person name="Seo E."/>
            <person name="Choi J."/>
            <person name="Cheong K."/>
            <person name="Kim K.T."/>
            <person name="Jung K."/>
            <person name="Lee G.W."/>
            <person name="Oh S.K."/>
            <person name="Bae C."/>
            <person name="Kim S.B."/>
            <person name="Lee H.Y."/>
            <person name="Kim S.Y."/>
            <person name="Kim M.S."/>
            <person name="Kang B.C."/>
            <person name="Jo Y.D."/>
            <person name="Yang H.B."/>
            <person name="Jeong H.J."/>
            <person name="Kang W.H."/>
            <person name="Kwon J.K."/>
            <person name="Shin C."/>
            <person name="Lim J.Y."/>
            <person name="Park J.H."/>
            <person name="Huh J.H."/>
            <person name="Kim J.S."/>
            <person name="Kim B.D."/>
            <person name="Cohen O."/>
            <person name="Paran I."/>
            <person name="Suh M.C."/>
            <person name="Lee S.B."/>
            <person name="Kim Y.K."/>
            <person name="Shin Y."/>
            <person name="Noh S.J."/>
            <person name="Park J."/>
            <person name="Seo Y.S."/>
            <person name="Kwon S.Y."/>
            <person name="Kim H.A."/>
            <person name="Park J.M."/>
            <person name="Kim H.J."/>
            <person name="Choi S.B."/>
            <person name="Bosland P.W."/>
            <person name="Reeves G."/>
            <person name="Jo S.H."/>
            <person name="Lee B.W."/>
            <person name="Cho H.T."/>
            <person name="Choi H.S."/>
            <person name="Lee M.S."/>
            <person name="Yu Y."/>
            <person name="Do Choi Y."/>
            <person name="Park B.S."/>
            <person name="van Deynze A."/>
            <person name="Ashrafi H."/>
            <person name="Hill T."/>
            <person name="Kim W.T."/>
            <person name="Pai H.S."/>
            <person name="Ahn H.K."/>
            <person name="Yeam I."/>
            <person name="Giovannoni J.J."/>
            <person name="Rose J.K."/>
            <person name="Sorensen I."/>
            <person name="Lee S.J."/>
            <person name="Kim R.W."/>
            <person name="Choi I.Y."/>
            <person name="Choi B.S."/>
            <person name="Lim J.S."/>
            <person name="Lee Y.H."/>
            <person name="Choi D."/>
        </authorList>
    </citation>
    <scope>NUCLEOTIDE SEQUENCE [LARGE SCALE GENOMIC DNA]</scope>
    <source>
        <strain evidence="3">cv. CM334</strain>
    </source>
</reference>
<gene>
    <name evidence="2" type="ORF">T459_27197</name>
</gene>
<dbReference type="PROSITE" id="PS50088">
    <property type="entry name" value="ANK_REPEAT"/>
    <property type="match status" value="1"/>
</dbReference>
<keyword evidence="3" id="KW-1185">Reference proteome</keyword>
<feature type="repeat" description="ANK" evidence="1">
    <location>
        <begin position="34"/>
        <end position="66"/>
    </location>
</feature>
<sequence length="239" mass="26802">MVPSSRIRAAFNASLSGYPAADPSVSGINTGDEEDWVPLHSAASSGNVEIVEILLNRVSNQSICSIKRPWSNHGILTFSDQKFLIVLHAEDKTAFADVLRKISKIQKTSSGSSCVVLRERFMIWLCHPFPISHWRQRHMHLRQSEIPVETQIPNSAASVVPDASHAPIDITEETWDPARKNNRKNKHCADAVAAKTKRDNSNRDYAAHGRLRPRVSIQYRSCGTLLCYPFYFATTPMSY</sequence>
<evidence type="ECO:0000313" key="2">
    <source>
        <dbReference type="EMBL" id="PHT67710.1"/>
    </source>
</evidence>
<organism evidence="2 3">
    <name type="scientific">Capsicum annuum</name>
    <name type="common">Capsicum pepper</name>
    <dbReference type="NCBI Taxonomy" id="4072"/>
    <lineage>
        <taxon>Eukaryota</taxon>
        <taxon>Viridiplantae</taxon>
        <taxon>Streptophyta</taxon>
        <taxon>Embryophyta</taxon>
        <taxon>Tracheophyta</taxon>
        <taxon>Spermatophyta</taxon>
        <taxon>Magnoliopsida</taxon>
        <taxon>eudicotyledons</taxon>
        <taxon>Gunneridae</taxon>
        <taxon>Pentapetalae</taxon>
        <taxon>asterids</taxon>
        <taxon>lamiids</taxon>
        <taxon>Solanales</taxon>
        <taxon>Solanaceae</taxon>
        <taxon>Solanoideae</taxon>
        <taxon>Capsiceae</taxon>
        <taxon>Capsicum</taxon>
    </lineage>
</organism>
<dbReference type="Gene3D" id="1.25.40.20">
    <property type="entry name" value="Ankyrin repeat-containing domain"/>
    <property type="match status" value="1"/>
</dbReference>
<keyword evidence="1" id="KW-0040">ANK repeat</keyword>
<dbReference type="InterPro" id="IPR002110">
    <property type="entry name" value="Ankyrin_rpt"/>
</dbReference>
<dbReference type="InterPro" id="IPR036770">
    <property type="entry name" value="Ankyrin_rpt-contain_sf"/>
</dbReference>
<dbReference type="SMART" id="SM00248">
    <property type="entry name" value="ANK"/>
    <property type="match status" value="1"/>
</dbReference>
<dbReference type="Proteomes" id="UP000222542">
    <property type="component" value="Unassembled WGS sequence"/>
</dbReference>
<dbReference type="AlphaFoldDB" id="A0A2G2YD90"/>
<name>A0A2G2YD90_CAPAN</name>
<dbReference type="PROSITE" id="PS50297">
    <property type="entry name" value="ANK_REP_REGION"/>
    <property type="match status" value="1"/>
</dbReference>
<comment type="caution">
    <text evidence="2">The sequence shown here is derived from an EMBL/GenBank/DDBJ whole genome shotgun (WGS) entry which is preliminary data.</text>
</comment>
<dbReference type="Gramene" id="PHT67710">
    <property type="protein sequence ID" value="PHT67710"/>
    <property type="gene ID" value="T459_27197"/>
</dbReference>
<proteinExistence type="predicted"/>